<organism evidence="1 2">
    <name type="scientific">Mycolicibacterium tusciae</name>
    <dbReference type="NCBI Taxonomy" id="75922"/>
    <lineage>
        <taxon>Bacteria</taxon>
        <taxon>Bacillati</taxon>
        <taxon>Actinomycetota</taxon>
        <taxon>Actinomycetes</taxon>
        <taxon>Mycobacteriales</taxon>
        <taxon>Mycobacteriaceae</taxon>
        <taxon>Mycolicibacterium</taxon>
    </lineage>
</organism>
<dbReference type="STRING" id="75922.BST47_25410"/>
<gene>
    <name evidence="1" type="ORF">BST47_25410</name>
</gene>
<dbReference type="EMBL" id="MVIM01000019">
    <property type="protein sequence ID" value="ORB61890.1"/>
    <property type="molecule type" value="Genomic_DNA"/>
</dbReference>
<evidence type="ECO:0000313" key="1">
    <source>
        <dbReference type="EMBL" id="ORB61890.1"/>
    </source>
</evidence>
<accession>A0A1X0JGY1</accession>
<reference evidence="1 2" key="1">
    <citation type="submission" date="2017-02" db="EMBL/GenBank/DDBJ databases">
        <title>The new phylogeny of genus Mycobacterium.</title>
        <authorList>
            <person name="Tortoli E."/>
            <person name="Trovato A."/>
            <person name="Cirillo D.M."/>
        </authorList>
    </citation>
    <scope>NUCLEOTIDE SEQUENCE [LARGE SCALE GENOMIC DNA]</scope>
    <source>
        <strain evidence="1 2">DSM 44338</strain>
    </source>
</reference>
<name>A0A1X0JGY1_9MYCO</name>
<protein>
    <submittedName>
        <fullName evidence="1">Uncharacterized protein</fullName>
    </submittedName>
</protein>
<dbReference type="Proteomes" id="UP000192411">
    <property type="component" value="Unassembled WGS sequence"/>
</dbReference>
<comment type="caution">
    <text evidence="1">The sequence shown here is derived from an EMBL/GenBank/DDBJ whole genome shotgun (WGS) entry which is preliminary data.</text>
</comment>
<dbReference type="AlphaFoldDB" id="A0A1X0JGY1"/>
<keyword evidence="2" id="KW-1185">Reference proteome</keyword>
<sequence>MHARSQNVAEWLLNEDVATLGLTGEPTVEFIAAILGALQAGAAVSITHGPVRGADTDQWARTTLGSFARSARS</sequence>
<evidence type="ECO:0000313" key="2">
    <source>
        <dbReference type="Proteomes" id="UP000192411"/>
    </source>
</evidence>
<proteinExistence type="predicted"/>